<evidence type="ECO:0000256" key="8">
    <source>
        <dbReference type="ARBA" id="ARBA00023317"/>
    </source>
</evidence>
<evidence type="ECO:0000256" key="10">
    <source>
        <dbReference type="PIRSR" id="PIRSR006246-1"/>
    </source>
</evidence>
<evidence type="ECO:0000256" key="4">
    <source>
        <dbReference type="ARBA" id="ARBA00022813"/>
    </source>
</evidence>
<feature type="active site" description="Schiff-base intermediate with substrate; via pyruvic acid" evidence="9 10">
    <location>
        <position position="25"/>
    </location>
</feature>
<dbReference type="PIRSF" id="PIRSF006246">
    <property type="entry name" value="Asp_decarbox"/>
    <property type="match status" value="1"/>
</dbReference>
<feature type="chain" id="PRO_5039767438" description="Aspartate 1-decarboxylase beta chain" evidence="9 13">
    <location>
        <begin position="1"/>
        <end position="24"/>
    </location>
</feature>
<dbReference type="SUPFAM" id="SSF50692">
    <property type="entry name" value="ADC-like"/>
    <property type="match status" value="1"/>
</dbReference>
<feature type="modified residue" description="Pyruvic acid (Ser)" evidence="9 12">
    <location>
        <position position="25"/>
    </location>
</feature>
<feature type="chain" id="PRO_5039767437" description="Aspartate 1-decarboxylase alpha chain" evidence="9 13">
    <location>
        <begin position="25"/>
        <end position="117"/>
    </location>
</feature>
<keyword evidence="7 9" id="KW-0704">Schiff base</keyword>
<dbReference type="GO" id="GO:0005829">
    <property type="term" value="C:cytosol"/>
    <property type="evidence" value="ECO:0007669"/>
    <property type="project" value="TreeGrafter"/>
</dbReference>
<dbReference type="Pfam" id="PF02261">
    <property type="entry name" value="Asp_decarbox"/>
    <property type="match status" value="1"/>
</dbReference>
<feature type="binding site" evidence="9 11">
    <location>
        <position position="57"/>
    </location>
    <ligand>
        <name>substrate</name>
    </ligand>
</feature>
<comment type="caution">
    <text evidence="14">The sequence shown here is derived from an EMBL/GenBank/DDBJ whole genome shotgun (WGS) entry which is preliminary data.</text>
</comment>
<sequence length="117" mass="12688">MYIEVIKSKIHRVTVTRANLDYIGSITVDRSLMEAAGLFEGEKVSVVNVTNGNRVETYVIPGEKGSGSIELNGAAAHLFSAGDIVIIMSYAIVTPEEAGTFRPKVVFPDTRTNKLVM</sequence>
<dbReference type="EMBL" id="DVHI01000059">
    <property type="protein sequence ID" value="HIR62787.1"/>
    <property type="molecule type" value="Genomic_DNA"/>
</dbReference>
<dbReference type="PANTHER" id="PTHR21012:SF0">
    <property type="entry name" value="ASPARTATE 1-DECARBOXYLASE"/>
    <property type="match status" value="1"/>
</dbReference>
<dbReference type="GO" id="GO:0004068">
    <property type="term" value="F:aspartate 1-decarboxylase activity"/>
    <property type="evidence" value="ECO:0007669"/>
    <property type="project" value="UniProtKB-UniRule"/>
</dbReference>
<keyword evidence="8 9" id="KW-0670">Pyruvate</keyword>
<evidence type="ECO:0000256" key="9">
    <source>
        <dbReference type="HAMAP-Rule" id="MF_00446"/>
    </source>
</evidence>
<comment type="cofactor">
    <cofactor evidence="9 10">
        <name>pyruvate</name>
        <dbReference type="ChEBI" id="CHEBI:15361"/>
    </cofactor>
    <text evidence="9 10">Binds 1 pyruvoyl group covalently per subunit.</text>
</comment>
<comment type="PTM">
    <text evidence="9 12">Is synthesized initially as an inactive proenzyme, which is activated by self-cleavage at a specific serine bond to produce a beta-subunit with a hydroxyl group at its C-terminus and an alpha-subunit with a pyruvoyl group at its N-terminus.</text>
</comment>
<evidence type="ECO:0000256" key="11">
    <source>
        <dbReference type="PIRSR" id="PIRSR006246-2"/>
    </source>
</evidence>
<evidence type="ECO:0000256" key="1">
    <source>
        <dbReference type="ARBA" id="ARBA00022490"/>
    </source>
</evidence>
<dbReference type="AlphaFoldDB" id="A0A9D1E180"/>
<comment type="similarity">
    <text evidence="9">Belongs to the PanD family.</text>
</comment>
<feature type="binding site" evidence="9 11">
    <location>
        <begin position="73"/>
        <end position="75"/>
    </location>
    <ligand>
        <name>substrate</name>
    </ligand>
</feature>
<dbReference type="GO" id="GO:0015940">
    <property type="term" value="P:pantothenate biosynthetic process"/>
    <property type="evidence" value="ECO:0007669"/>
    <property type="project" value="UniProtKB-UniRule"/>
</dbReference>
<dbReference type="Gene3D" id="2.40.40.20">
    <property type="match status" value="1"/>
</dbReference>
<dbReference type="InterPro" id="IPR003190">
    <property type="entry name" value="Asp_decarbox"/>
</dbReference>
<keyword evidence="6 9" id="KW-0456">Lyase</keyword>
<dbReference type="EC" id="4.1.1.11" evidence="9"/>
<reference evidence="14" key="1">
    <citation type="submission" date="2020-10" db="EMBL/GenBank/DDBJ databases">
        <authorList>
            <person name="Gilroy R."/>
        </authorList>
    </citation>
    <scope>NUCLEOTIDE SEQUENCE</scope>
    <source>
        <strain evidence="14">ChiHjej13B12-12457</strain>
    </source>
</reference>
<evidence type="ECO:0000256" key="2">
    <source>
        <dbReference type="ARBA" id="ARBA00022655"/>
    </source>
</evidence>
<evidence type="ECO:0000256" key="5">
    <source>
        <dbReference type="ARBA" id="ARBA00023145"/>
    </source>
</evidence>
<dbReference type="GO" id="GO:0006523">
    <property type="term" value="P:alanine biosynthetic process"/>
    <property type="evidence" value="ECO:0007669"/>
    <property type="project" value="InterPro"/>
</dbReference>
<dbReference type="HAMAP" id="MF_00446">
    <property type="entry name" value="PanD"/>
    <property type="match status" value="1"/>
</dbReference>
<name>A0A9D1E180_9BACT</name>
<dbReference type="Proteomes" id="UP000886744">
    <property type="component" value="Unassembled WGS sequence"/>
</dbReference>
<keyword evidence="1 9" id="KW-0963">Cytoplasm</keyword>
<protein>
    <recommendedName>
        <fullName evidence="9">Aspartate 1-decarboxylase</fullName>
        <ecNumber evidence="9">4.1.1.11</ecNumber>
    </recommendedName>
    <alternativeName>
        <fullName evidence="9">Aspartate alpha-decarboxylase</fullName>
    </alternativeName>
    <component>
        <recommendedName>
            <fullName evidence="9">Aspartate 1-decarboxylase beta chain</fullName>
        </recommendedName>
    </component>
    <component>
        <recommendedName>
            <fullName evidence="9">Aspartate 1-decarboxylase alpha chain</fullName>
        </recommendedName>
    </component>
</protein>
<comment type="subunit">
    <text evidence="9">Heterooctamer of four alpha and four beta subunits.</text>
</comment>
<dbReference type="NCBIfam" id="TIGR00223">
    <property type="entry name" value="panD"/>
    <property type="match status" value="1"/>
</dbReference>
<comment type="function">
    <text evidence="9">Catalyzes the pyruvoyl-dependent decarboxylation of aspartate to produce beta-alanine.</text>
</comment>
<comment type="pathway">
    <text evidence="9">Cofactor biosynthesis; (R)-pantothenate biosynthesis; beta-alanine from L-aspartate: step 1/1.</text>
</comment>
<keyword evidence="4 9" id="KW-0068">Autocatalytic cleavage</keyword>
<comment type="catalytic activity">
    <reaction evidence="9">
        <text>L-aspartate + H(+) = beta-alanine + CO2</text>
        <dbReference type="Rhea" id="RHEA:19497"/>
        <dbReference type="ChEBI" id="CHEBI:15378"/>
        <dbReference type="ChEBI" id="CHEBI:16526"/>
        <dbReference type="ChEBI" id="CHEBI:29991"/>
        <dbReference type="ChEBI" id="CHEBI:57966"/>
        <dbReference type="EC" id="4.1.1.11"/>
    </reaction>
</comment>
<keyword evidence="2 9" id="KW-0566">Pantothenate biosynthesis</keyword>
<comment type="subcellular location">
    <subcellularLocation>
        <location evidence="9">Cytoplasm</location>
    </subcellularLocation>
</comment>
<evidence type="ECO:0000256" key="3">
    <source>
        <dbReference type="ARBA" id="ARBA00022793"/>
    </source>
</evidence>
<dbReference type="CDD" id="cd06919">
    <property type="entry name" value="Asp_decarbox"/>
    <property type="match status" value="1"/>
</dbReference>
<gene>
    <name evidence="9" type="primary">panD</name>
    <name evidence="14" type="ORF">IAC94_04615</name>
</gene>
<evidence type="ECO:0000256" key="12">
    <source>
        <dbReference type="PIRSR" id="PIRSR006246-3"/>
    </source>
</evidence>
<evidence type="ECO:0000313" key="15">
    <source>
        <dbReference type="Proteomes" id="UP000886744"/>
    </source>
</evidence>
<organism evidence="14 15">
    <name type="scientific">Candidatus Coprenecus avistercoris</name>
    <dbReference type="NCBI Taxonomy" id="2840730"/>
    <lineage>
        <taxon>Bacteria</taxon>
        <taxon>Pseudomonadati</taxon>
        <taxon>Bacteroidota</taxon>
        <taxon>Bacteroidia</taxon>
        <taxon>Bacteroidales</taxon>
        <taxon>Rikenellaceae</taxon>
        <taxon>Rikenellaceae incertae sedis</taxon>
        <taxon>Candidatus Coprenecus</taxon>
    </lineage>
</organism>
<accession>A0A9D1E180</accession>
<dbReference type="InterPro" id="IPR009010">
    <property type="entry name" value="Asp_de-COase-like_dom_sf"/>
</dbReference>
<evidence type="ECO:0000313" key="14">
    <source>
        <dbReference type="EMBL" id="HIR62787.1"/>
    </source>
</evidence>
<evidence type="ECO:0000256" key="7">
    <source>
        <dbReference type="ARBA" id="ARBA00023270"/>
    </source>
</evidence>
<evidence type="ECO:0000256" key="13">
    <source>
        <dbReference type="PIRSR" id="PIRSR006246-5"/>
    </source>
</evidence>
<keyword evidence="5 9" id="KW-0865">Zymogen</keyword>
<proteinExistence type="inferred from homology"/>
<evidence type="ECO:0000256" key="6">
    <source>
        <dbReference type="ARBA" id="ARBA00023239"/>
    </source>
</evidence>
<keyword evidence="3 9" id="KW-0210">Decarboxylase</keyword>
<feature type="active site" description="Proton donor" evidence="9 10">
    <location>
        <position position="58"/>
    </location>
</feature>
<reference evidence="14" key="2">
    <citation type="journal article" date="2021" name="PeerJ">
        <title>Extensive microbial diversity within the chicken gut microbiome revealed by metagenomics and culture.</title>
        <authorList>
            <person name="Gilroy R."/>
            <person name="Ravi A."/>
            <person name="Getino M."/>
            <person name="Pursley I."/>
            <person name="Horton D.L."/>
            <person name="Alikhan N.F."/>
            <person name="Baker D."/>
            <person name="Gharbi K."/>
            <person name="Hall N."/>
            <person name="Watson M."/>
            <person name="Adriaenssens E.M."/>
            <person name="Foster-Nyarko E."/>
            <person name="Jarju S."/>
            <person name="Secka A."/>
            <person name="Antonio M."/>
            <person name="Oren A."/>
            <person name="Chaudhuri R.R."/>
            <person name="La Ragione R."/>
            <person name="Hildebrand F."/>
            <person name="Pallen M.J."/>
        </authorList>
    </citation>
    <scope>NUCLEOTIDE SEQUENCE</scope>
    <source>
        <strain evidence="14">ChiHjej13B12-12457</strain>
    </source>
</reference>
<dbReference type="PANTHER" id="PTHR21012">
    <property type="entry name" value="ASPARTATE 1-DECARBOXYLASE"/>
    <property type="match status" value="1"/>
</dbReference>